<proteinExistence type="predicted"/>
<dbReference type="EMBL" id="BEXT01000001">
    <property type="protein sequence ID" value="GBC63634.1"/>
    <property type="molecule type" value="Genomic_DNA"/>
</dbReference>
<reference evidence="2" key="2">
    <citation type="submission" date="2019-01" db="EMBL/GenBank/DDBJ databases">
        <title>Genome sequence of Desulfonema ishimotonii strain Tokyo 01.</title>
        <authorList>
            <person name="Fukui M."/>
        </authorList>
    </citation>
    <scope>NUCLEOTIDE SEQUENCE [LARGE SCALE GENOMIC DNA]</scope>
    <source>
        <strain evidence="2">Tokyo 01</strain>
    </source>
</reference>
<dbReference type="RefSeq" id="WP_124330683.1">
    <property type="nucleotide sequence ID" value="NZ_BEXT01000001.1"/>
</dbReference>
<comment type="caution">
    <text evidence="1">The sequence shown here is derived from an EMBL/GenBank/DDBJ whole genome shotgun (WGS) entry which is preliminary data.</text>
</comment>
<dbReference type="OrthoDB" id="5471610at2"/>
<protein>
    <recommendedName>
        <fullName evidence="3">ABM domain-containing protein</fullName>
    </recommendedName>
</protein>
<keyword evidence="2" id="KW-1185">Reference proteome</keyword>
<evidence type="ECO:0000313" key="1">
    <source>
        <dbReference type="EMBL" id="GBC63634.1"/>
    </source>
</evidence>
<gene>
    <name evidence="1" type="ORF">DENIS_4632</name>
</gene>
<reference evidence="2" key="1">
    <citation type="submission" date="2017-11" db="EMBL/GenBank/DDBJ databases">
        <authorList>
            <person name="Watanabe M."/>
            <person name="Kojima H."/>
        </authorList>
    </citation>
    <scope>NUCLEOTIDE SEQUENCE [LARGE SCALE GENOMIC DNA]</scope>
    <source>
        <strain evidence="2">Tokyo 01</strain>
    </source>
</reference>
<dbReference type="AlphaFoldDB" id="A0A401G336"/>
<accession>A0A401G336</accession>
<dbReference type="Proteomes" id="UP000288096">
    <property type="component" value="Unassembled WGS sequence"/>
</dbReference>
<evidence type="ECO:0000313" key="2">
    <source>
        <dbReference type="Proteomes" id="UP000288096"/>
    </source>
</evidence>
<evidence type="ECO:0008006" key="3">
    <source>
        <dbReference type="Google" id="ProtNLM"/>
    </source>
</evidence>
<organism evidence="1 2">
    <name type="scientific">Desulfonema ishimotonii</name>
    <dbReference type="NCBI Taxonomy" id="45657"/>
    <lineage>
        <taxon>Bacteria</taxon>
        <taxon>Pseudomonadati</taxon>
        <taxon>Thermodesulfobacteriota</taxon>
        <taxon>Desulfobacteria</taxon>
        <taxon>Desulfobacterales</taxon>
        <taxon>Desulfococcaceae</taxon>
        <taxon>Desulfonema</taxon>
    </lineage>
</organism>
<name>A0A401G336_9BACT</name>
<sequence>MKWLEIIKVRMAGTGEAEAVSGMLEQVAGMLKTAPGLKRSGIYTHASVPGDLMITLTWGKEPLPPFGSDLANSLSHELKRHGLVDHSVWSER</sequence>